<dbReference type="GeneID" id="43649511"/>
<accession>A0A5N7AIY8</accession>
<dbReference type="RefSeq" id="XP_031932932.1">
    <property type="nucleotide sequence ID" value="XM_032065065.1"/>
</dbReference>
<dbReference type="AlphaFoldDB" id="A0A5N7AIY8"/>
<gene>
    <name evidence="2" type="ORF">BDV27DRAFT_120271</name>
</gene>
<protein>
    <submittedName>
        <fullName evidence="2">Uncharacterized protein</fullName>
    </submittedName>
</protein>
<organism evidence="2 3">
    <name type="scientific">Aspergillus caelatus</name>
    <dbReference type="NCBI Taxonomy" id="61420"/>
    <lineage>
        <taxon>Eukaryota</taxon>
        <taxon>Fungi</taxon>
        <taxon>Dikarya</taxon>
        <taxon>Ascomycota</taxon>
        <taxon>Pezizomycotina</taxon>
        <taxon>Eurotiomycetes</taxon>
        <taxon>Eurotiomycetidae</taxon>
        <taxon>Eurotiales</taxon>
        <taxon>Aspergillaceae</taxon>
        <taxon>Aspergillus</taxon>
        <taxon>Aspergillus subgen. Circumdati</taxon>
    </lineage>
</organism>
<reference evidence="2 3" key="1">
    <citation type="submission" date="2019-04" db="EMBL/GenBank/DDBJ databases">
        <title>Friends and foes A comparative genomics studyof 23 Aspergillus species from section Flavi.</title>
        <authorList>
            <consortium name="DOE Joint Genome Institute"/>
            <person name="Kjaerbolling I."/>
            <person name="Vesth T."/>
            <person name="Frisvad J.C."/>
            <person name="Nybo J.L."/>
            <person name="Theobald S."/>
            <person name="Kildgaard S."/>
            <person name="Isbrandt T."/>
            <person name="Kuo A."/>
            <person name="Sato A."/>
            <person name="Lyhne E.K."/>
            <person name="Kogle M.E."/>
            <person name="Wiebenga A."/>
            <person name="Kun R.S."/>
            <person name="Lubbers R.J."/>
            <person name="Makela M.R."/>
            <person name="Barry K."/>
            <person name="Chovatia M."/>
            <person name="Clum A."/>
            <person name="Daum C."/>
            <person name="Haridas S."/>
            <person name="He G."/>
            <person name="LaButti K."/>
            <person name="Lipzen A."/>
            <person name="Mondo S."/>
            <person name="Riley R."/>
            <person name="Salamov A."/>
            <person name="Simmons B.A."/>
            <person name="Magnuson J.K."/>
            <person name="Henrissat B."/>
            <person name="Mortensen U.H."/>
            <person name="Larsen T.O."/>
            <person name="Devries R.P."/>
            <person name="Grigoriev I.V."/>
            <person name="Machida M."/>
            <person name="Baker S.E."/>
            <person name="Andersen M.R."/>
        </authorList>
    </citation>
    <scope>NUCLEOTIDE SEQUENCE [LARGE SCALE GENOMIC DNA]</scope>
    <source>
        <strain evidence="2 3">CBS 763.97</strain>
    </source>
</reference>
<evidence type="ECO:0000313" key="2">
    <source>
        <dbReference type="EMBL" id="KAE8369851.1"/>
    </source>
</evidence>
<keyword evidence="3" id="KW-1185">Reference proteome</keyword>
<evidence type="ECO:0000256" key="1">
    <source>
        <dbReference type="SAM" id="Phobius"/>
    </source>
</evidence>
<evidence type="ECO:0000313" key="3">
    <source>
        <dbReference type="Proteomes" id="UP000326268"/>
    </source>
</evidence>
<keyword evidence="1" id="KW-1133">Transmembrane helix</keyword>
<dbReference type="EMBL" id="ML737570">
    <property type="protein sequence ID" value="KAE8369851.1"/>
    <property type="molecule type" value="Genomic_DNA"/>
</dbReference>
<feature type="transmembrane region" description="Helical" evidence="1">
    <location>
        <begin position="45"/>
        <end position="62"/>
    </location>
</feature>
<dbReference type="OrthoDB" id="10623273at2759"/>
<proteinExistence type="predicted"/>
<keyword evidence="1" id="KW-0812">Transmembrane</keyword>
<name>A0A5N7AIY8_9EURO</name>
<keyword evidence="1" id="KW-0472">Membrane</keyword>
<sequence>MDTSYGTHLLVDLVLTVEIPRREIMVAVGGIHASKLFIDRKSSLLMMRIPSWLLVVAPRVFFPAMRHLQVRMRVGLKAAEECIRSVFPAIVFFKNKNIAVLPSRIVDWTRYIFLSPCADMYTGLSPTSRM</sequence>
<dbReference type="Proteomes" id="UP000326268">
    <property type="component" value="Unassembled WGS sequence"/>
</dbReference>